<proteinExistence type="inferred from homology"/>
<dbReference type="PROSITE" id="PS00122">
    <property type="entry name" value="CARBOXYLESTERASE_B_1"/>
    <property type="match status" value="1"/>
</dbReference>
<evidence type="ECO:0000256" key="3">
    <source>
        <dbReference type="ARBA" id="ARBA00022801"/>
    </source>
</evidence>
<evidence type="ECO:0000313" key="7">
    <source>
        <dbReference type="EMBL" id="KAF4614285.1"/>
    </source>
</evidence>
<dbReference type="GO" id="GO:0016787">
    <property type="term" value="F:hydrolase activity"/>
    <property type="evidence" value="ECO:0007669"/>
    <property type="project" value="UniProtKB-KW"/>
</dbReference>
<accession>A0A8H4QN95</accession>
<feature type="signal peptide" evidence="4">
    <location>
        <begin position="1"/>
        <end position="22"/>
    </location>
</feature>
<gene>
    <name evidence="7" type="ORF">D9613_007996</name>
</gene>
<sequence>MLKSFKTQPWLFLLAISSCVSAQNSTTPLSPVVDLGYAKYQGVLVQDVLTNATNTQFLGIRYAAPPTGTLRFAAPSPPSATPAVQTADTQPSICFQANGLGLSSSSPFSQLHNNATSTQPQQRRDVLAAVPPASEDCLFLDVVVPGKLGGSKDGLPVVVWIHGGGYTSGSASAMIFSPDSYDGNDLVRESGGDVIVVLIQYRLGLFGFLAGQNVKDGGALNAGLLDQRMALQWVQTNIKKFGGDPSRVTIWGQSAGAGSVLQHIIADNGNTSPPLFQSAITSSTFLPSQYRFNGTVPEASALQRNCISSEADTLGCLRQADASALATANNDILDSGFFGTFAFVPVVDGTLITDSPINLLKQGKVNGKALYSVTNSFEGNDFVDQGTAATVQVENYVAQLLPTVGPQVVEAASMLGLILVRALKAYVFDLAIFICPTYYLFNAFKNKTFKAQFAVPPALHGNDLPYYFNNGQIPLTGKTTDFANAFSESFLNFVKTLNPGQQTNITGLPTNISLSSWKMWNGTNEMLFNVTADGAPDVRAVQTPQDLLNRCAFWETVDVAGNSTGSGGLVGNNSTSGVGAGQSGTNGTSSSGNSGAGASLSMDFAWKTMSSIMLGCVLYASL</sequence>
<dbReference type="EC" id="3.1.1.-" evidence="4"/>
<dbReference type="SUPFAM" id="SSF53474">
    <property type="entry name" value="alpha/beta-Hydrolases"/>
    <property type="match status" value="1"/>
</dbReference>
<feature type="chain" id="PRO_5034803029" description="Carboxylic ester hydrolase" evidence="4">
    <location>
        <begin position="23"/>
        <end position="622"/>
    </location>
</feature>
<comment type="similarity">
    <text evidence="2">Belongs to the 'GDXG' lipolytic enzyme family.</text>
</comment>
<dbReference type="InterPro" id="IPR019819">
    <property type="entry name" value="Carboxylesterase_B_CS"/>
</dbReference>
<evidence type="ECO:0000256" key="1">
    <source>
        <dbReference type="ARBA" id="ARBA00005964"/>
    </source>
</evidence>
<dbReference type="InterPro" id="IPR002168">
    <property type="entry name" value="Lipase_GDXG_HIS_AS"/>
</dbReference>
<dbReference type="PROSITE" id="PS00941">
    <property type="entry name" value="CARBOXYLESTERASE_B_2"/>
    <property type="match status" value="1"/>
</dbReference>
<evidence type="ECO:0000313" key="8">
    <source>
        <dbReference type="Proteomes" id="UP000521872"/>
    </source>
</evidence>
<dbReference type="InterPro" id="IPR002018">
    <property type="entry name" value="CarbesteraseB"/>
</dbReference>
<keyword evidence="8" id="KW-1185">Reference proteome</keyword>
<feature type="compositionally biased region" description="Low complexity" evidence="5">
    <location>
        <begin position="585"/>
        <end position="595"/>
    </location>
</feature>
<keyword evidence="3 4" id="KW-0378">Hydrolase</keyword>
<dbReference type="AlphaFoldDB" id="A0A8H4QN95"/>
<dbReference type="PANTHER" id="PTHR11559">
    <property type="entry name" value="CARBOXYLESTERASE"/>
    <property type="match status" value="1"/>
</dbReference>
<dbReference type="PROSITE" id="PS51257">
    <property type="entry name" value="PROKAR_LIPOPROTEIN"/>
    <property type="match status" value="1"/>
</dbReference>
<dbReference type="InterPro" id="IPR019826">
    <property type="entry name" value="Carboxylesterase_B_AS"/>
</dbReference>
<protein>
    <recommendedName>
        <fullName evidence="4">Carboxylic ester hydrolase</fullName>
        <ecNumber evidence="4">3.1.1.-</ecNumber>
    </recommendedName>
</protein>
<comment type="similarity">
    <text evidence="1 4">Belongs to the type-B carboxylesterase/lipase family.</text>
</comment>
<dbReference type="Gene3D" id="3.40.50.1820">
    <property type="entry name" value="alpha/beta hydrolase"/>
    <property type="match status" value="1"/>
</dbReference>
<dbReference type="Pfam" id="PF00135">
    <property type="entry name" value="COesterase"/>
    <property type="match status" value="1"/>
</dbReference>
<name>A0A8H4QN95_9AGAR</name>
<feature type="region of interest" description="Disordered" evidence="5">
    <location>
        <begin position="565"/>
        <end position="595"/>
    </location>
</feature>
<feature type="domain" description="Carboxylesterase type B" evidence="6">
    <location>
        <begin position="30"/>
        <end position="392"/>
    </location>
</feature>
<evidence type="ECO:0000256" key="4">
    <source>
        <dbReference type="RuleBase" id="RU361235"/>
    </source>
</evidence>
<comment type="caution">
    <text evidence="7">The sequence shown here is derived from an EMBL/GenBank/DDBJ whole genome shotgun (WGS) entry which is preliminary data.</text>
</comment>
<dbReference type="InterPro" id="IPR050309">
    <property type="entry name" value="Type-B_Carboxylest/Lipase"/>
</dbReference>
<keyword evidence="4" id="KW-0732">Signal</keyword>
<dbReference type="PROSITE" id="PS01173">
    <property type="entry name" value="LIPASE_GDXG_HIS"/>
    <property type="match status" value="1"/>
</dbReference>
<organism evidence="7 8">
    <name type="scientific">Agrocybe pediades</name>
    <dbReference type="NCBI Taxonomy" id="84607"/>
    <lineage>
        <taxon>Eukaryota</taxon>
        <taxon>Fungi</taxon>
        <taxon>Dikarya</taxon>
        <taxon>Basidiomycota</taxon>
        <taxon>Agaricomycotina</taxon>
        <taxon>Agaricomycetes</taxon>
        <taxon>Agaricomycetidae</taxon>
        <taxon>Agaricales</taxon>
        <taxon>Agaricineae</taxon>
        <taxon>Strophariaceae</taxon>
        <taxon>Agrocybe</taxon>
    </lineage>
</organism>
<reference evidence="7 8" key="1">
    <citation type="submission" date="2019-12" db="EMBL/GenBank/DDBJ databases">
        <authorList>
            <person name="Floudas D."/>
            <person name="Bentzer J."/>
            <person name="Ahren D."/>
            <person name="Johansson T."/>
            <person name="Persson P."/>
            <person name="Tunlid A."/>
        </authorList>
    </citation>
    <scope>NUCLEOTIDE SEQUENCE [LARGE SCALE GENOMIC DNA]</scope>
    <source>
        <strain evidence="7 8">CBS 102.39</strain>
    </source>
</reference>
<dbReference type="EMBL" id="JAACJL010000045">
    <property type="protein sequence ID" value="KAF4614285.1"/>
    <property type="molecule type" value="Genomic_DNA"/>
</dbReference>
<dbReference type="InterPro" id="IPR029058">
    <property type="entry name" value="AB_hydrolase_fold"/>
</dbReference>
<evidence type="ECO:0000256" key="5">
    <source>
        <dbReference type="SAM" id="MobiDB-lite"/>
    </source>
</evidence>
<evidence type="ECO:0000259" key="6">
    <source>
        <dbReference type="Pfam" id="PF00135"/>
    </source>
</evidence>
<evidence type="ECO:0000256" key="2">
    <source>
        <dbReference type="ARBA" id="ARBA00010515"/>
    </source>
</evidence>
<dbReference type="Proteomes" id="UP000521872">
    <property type="component" value="Unassembled WGS sequence"/>
</dbReference>